<evidence type="ECO:0000313" key="2">
    <source>
        <dbReference type="Proteomes" id="UP000198379"/>
    </source>
</evidence>
<dbReference type="EMBL" id="FZNY01000004">
    <property type="protein sequence ID" value="SNR90759.1"/>
    <property type="molecule type" value="Genomic_DNA"/>
</dbReference>
<dbReference type="RefSeq" id="WP_089371973.1">
    <property type="nucleotide sequence ID" value="NZ_BMEP01000007.1"/>
</dbReference>
<name>A0A239A5H5_9FLAO</name>
<proteinExistence type="predicted"/>
<dbReference type="AlphaFoldDB" id="A0A239A5H5"/>
<evidence type="ECO:0000313" key="1">
    <source>
        <dbReference type="EMBL" id="SNR90759.1"/>
    </source>
</evidence>
<gene>
    <name evidence="1" type="ORF">SAMN06265376_104160</name>
</gene>
<organism evidence="1 2">
    <name type="scientific">Dokdonia pacifica</name>
    <dbReference type="NCBI Taxonomy" id="1627892"/>
    <lineage>
        <taxon>Bacteria</taxon>
        <taxon>Pseudomonadati</taxon>
        <taxon>Bacteroidota</taxon>
        <taxon>Flavobacteriia</taxon>
        <taxon>Flavobacteriales</taxon>
        <taxon>Flavobacteriaceae</taxon>
        <taxon>Dokdonia</taxon>
    </lineage>
</organism>
<sequence>MKKIITTLFVLIASILIFSFTVNPKEETSYRSIQELSSDARFIGLLQDQLQLVNKAKDLKTLASYDSKESLSNADINKISTLAGYKSRADYERALKSKIAVIKSLEKDYNISKYSKSQLNQIGLTTMNSRNFKAALPVIIDDGDVGGNTNECLELCADARTACYAVATTAAVAAHIGCGAADVTVILGIACHTAVLAAQAAALHQCDVTYAQCVNGC</sequence>
<dbReference type="Proteomes" id="UP000198379">
    <property type="component" value="Unassembled WGS sequence"/>
</dbReference>
<accession>A0A239A5H5</accession>
<reference evidence="1 2" key="1">
    <citation type="submission" date="2017-06" db="EMBL/GenBank/DDBJ databases">
        <authorList>
            <person name="Kim H.J."/>
            <person name="Triplett B.A."/>
        </authorList>
    </citation>
    <scope>NUCLEOTIDE SEQUENCE [LARGE SCALE GENOMIC DNA]</scope>
    <source>
        <strain evidence="1 2">DSM 25597</strain>
    </source>
</reference>
<protein>
    <submittedName>
        <fullName evidence="1">Uncharacterized protein</fullName>
    </submittedName>
</protein>
<keyword evidence="2" id="KW-1185">Reference proteome</keyword>